<dbReference type="GO" id="GO:0005975">
    <property type="term" value="P:carbohydrate metabolic process"/>
    <property type="evidence" value="ECO:0007669"/>
    <property type="project" value="InterPro"/>
</dbReference>
<dbReference type="Pfam" id="PF00704">
    <property type="entry name" value="Glyco_hydro_18"/>
    <property type="match status" value="1"/>
</dbReference>
<dbReference type="PANTHER" id="PTHR11177">
    <property type="entry name" value="CHITINASE"/>
    <property type="match status" value="1"/>
</dbReference>
<evidence type="ECO:0000259" key="2">
    <source>
        <dbReference type="PROSITE" id="PS51910"/>
    </source>
</evidence>
<dbReference type="OrthoDB" id="73875at2759"/>
<dbReference type="InterPro" id="IPR011583">
    <property type="entry name" value="Chitinase_II/V-like_cat"/>
</dbReference>
<dbReference type="InterPro" id="IPR050314">
    <property type="entry name" value="Glycosyl_Hydrlase_18"/>
</dbReference>
<comment type="caution">
    <text evidence="3">The sequence shown here is derived from an EMBL/GenBank/DDBJ whole genome shotgun (WGS) entry which is preliminary data.</text>
</comment>
<accession>A0A8S3WFK9</accession>
<dbReference type="SMART" id="SM00636">
    <property type="entry name" value="Glyco_18"/>
    <property type="match status" value="1"/>
</dbReference>
<dbReference type="Proteomes" id="UP000691718">
    <property type="component" value="Unassembled WGS sequence"/>
</dbReference>
<feature type="domain" description="GH18" evidence="2">
    <location>
        <begin position="59"/>
        <end position="429"/>
    </location>
</feature>
<dbReference type="GO" id="GO:0004568">
    <property type="term" value="F:chitinase activity"/>
    <property type="evidence" value="ECO:0007669"/>
    <property type="project" value="TreeGrafter"/>
</dbReference>
<name>A0A8S3WFK9_PARAO</name>
<gene>
    <name evidence="3" type="ORF">PAPOLLO_LOCUS5877</name>
</gene>
<organism evidence="3 4">
    <name type="scientific">Parnassius apollo</name>
    <name type="common">Apollo butterfly</name>
    <name type="synonym">Papilio apollo</name>
    <dbReference type="NCBI Taxonomy" id="110799"/>
    <lineage>
        <taxon>Eukaryota</taxon>
        <taxon>Metazoa</taxon>
        <taxon>Ecdysozoa</taxon>
        <taxon>Arthropoda</taxon>
        <taxon>Hexapoda</taxon>
        <taxon>Insecta</taxon>
        <taxon>Pterygota</taxon>
        <taxon>Neoptera</taxon>
        <taxon>Endopterygota</taxon>
        <taxon>Lepidoptera</taxon>
        <taxon>Glossata</taxon>
        <taxon>Ditrysia</taxon>
        <taxon>Papilionoidea</taxon>
        <taxon>Papilionidae</taxon>
        <taxon>Parnassiinae</taxon>
        <taxon>Parnassini</taxon>
        <taxon>Parnassius</taxon>
        <taxon>Parnassius</taxon>
    </lineage>
</organism>
<dbReference type="EMBL" id="CAJQZP010000359">
    <property type="protein sequence ID" value="CAG4958008.1"/>
    <property type="molecule type" value="Genomic_DNA"/>
</dbReference>
<evidence type="ECO:0000313" key="3">
    <source>
        <dbReference type="EMBL" id="CAG4958008.1"/>
    </source>
</evidence>
<sequence>MRREDINAARAVSKSFLKKLIAYNRIIKMGVRIVYATLIFAAISCGLNAQIQTGPTHGKVVVCYLASWSIYREEAAKFTISDLDPSLCTHVVYSFAGLDENTMGVKILDPGLDKDIKFKNSGYKGVVALKNSNPHLKVIIAIGGWNEGSLKFSKMAASPTTRSQFIQSVLEFLNTYKFDGIDMHWKYPTVRDGKPEDKVNFITLMKELKEAFKPHGYILTTAISGIKYYMDAAYDLPQLNRYIDLIHVLAYDYHGTWDGVVGVNAPTKGLNNDDESDVEYSIKYILSRGVNASKLVLGLPLFGRTFILEKPETKDIEFGSTPVKSEGFGGPYTKELGFMAYNEICLELTNNKNKWTRHWHDQSSTPYLRNGDQVITYENARSLAVKVKKAMEYDLAGVMVWSIDSDDFKGLCDKEPDYVSVSFSTLHNFVEKFNRIVRNPILQRLLQNHNLPDAQKLENLSKASEFAHKNHLWATESTSNYPLMRAIDESITLAIEEKMIMADMIGILDDKKGVTTNVNSIYTVVCYFCFI</sequence>
<dbReference type="InterPro" id="IPR001223">
    <property type="entry name" value="Glyco_hydro18_cat"/>
</dbReference>
<dbReference type="PANTHER" id="PTHR11177:SF403">
    <property type="entry name" value="CHITINASE 2-RELATED"/>
    <property type="match status" value="1"/>
</dbReference>
<keyword evidence="1" id="KW-1015">Disulfide bond</keyword>
<dbReference type="GO" id="GO:0006032">
    <property type="term" value="P:chitin catabolic process"/>
    <property type="evidence" value="ECO:0007669"/>
    <property type="project" value="TreeGrafter"/>
</dbReference>
<dbReference type="FunFam" id="3.10.50.10:FF:000001">
    <property type="entry name" value="Chitinase 3-like 1"/>
    <property type="match status" value="1"/>
</dbReference>
<protein>
    <submittedName>
        <fullName evidence="3">(apollo) hypothetical protein</fullName>
    </submittedName>
</protein>
<proteinExistence type="predicted"/>
<keyword evidence="4" id="KW-1185">Reference proteome</keyword>
<dbReference type="GO" id="GO:0005576">
    <property type="term" value="C:extracellular region"/>
    <property type="evidence" value="ECO:0007669"/>
    <property type="project" value="TreeGrafter"/>
</dbReference>
<evidence type="ECO:0000256" key="1">
    <source>
        <dbReference type="ARBA" id="ARBA00023157"/>
    </source>
</evidence>
<dbReference type="GO" id="GO:0008061">
    <property type="term" value="F:chitin binding"/>
    <property type="evidence" value="ECO:0007669"/>
    <property type="project" value="InterPro"/>
</dbReference>
<dbReference type="AlphaFoldDB" id="A0A8S3WFK9"/>
<dbReference type="PROSITE" id="PS51910">
    <property type="entry name" value="GH18_2"/>
    <property type="match status" value="1"/>
</dbReference>
<reference evidence="3" key="1">
    <citation type="submission" date="2021-04" db="EMBL/GenBank/DDBJ databases">
        <authorList>
            <person name="Tunstrom K."/>
        </authorList>
    </citation>
    <scope>NUCLEOTIDE SEQUENCE</scope>
</reference>
<evidence type="ECO:0000313" key="4">
    <source>
        <dbReference type="Proteomes" id="UP000691718"/>
    </source>
</evidence>